<keyword evidence="6 7" id="KW-0131">Cell cycle</keyword>
<dbReference type="PANTHER" id="PTHR37485:SF1">
    <property type="entry name" value="CELL DIVISION PROTEIN FTSB"/>
    <property type="match status" value="1"/>
</dbReference>
<evidence type="ECO:0000256" key="8">
    <source>
        <dbReference type="SAM" id="Phobius"/>
    </source>
</evidence>
<keyword evidence="7" id="KW-0997">Cell inner membrane</keyword>
<dbReference type="GO" id="GO:0005886">
    <property type="term" value="C:plasma membrane"/>
    <property type="evidence" value="ECO:0007669"/>
    <property type="project" value="UniProtKB-SubCell"/>
</dbReference>
<keyword evidence="2 7" id="KW-0132">Cell division</keyword>
<keyword evidence="4 7" id="KW-1133">Transmembrane helix</keyword>
<protein>
    <recommendedName>
        <fullName evidence="7">Cell division protein FtsB</fullName>
    </recommendedName>
</protein>
<feature type="topological domain" description="Cytoplasmic" evidence="7">
    <location>
        <begin position="1"/>
        <end position="14"/>
    </location>
</feature>
<feature type="topological domain" description="Periplasmic" evidence="7">
    <location>
        <begin position="33"/>
        <end position="104"/>
    </location>
</feature>
<proteinExistence type="inferred from homology"/>
<dbReference type="Pfam" id="PF04977">
    <property type="entry name" value="DivIC"/>
    <property type="match status" value="1"/>
</dbReference>
<organism evidence="9 10">
    <name type="scientific">Vibrio cincinnatiensis DSM 19608</name>
    <dbReference type="NCBI Taxonomy" id="1123491"/>
    <lineage>
        <taxon>Bacteria</taxon>
        <taxon>Pseudomonadati</taxon>
        <taxon>Pseudomonadota</taxon>
        <taxon>Gammaproteobacteria</taxon>
        <taxon>Vibrionales</taxon>
        <taxon>Vibrionaceae</taxon>
        <taxon>Vibrio</taxon>
    </lineage>
</organism>
<dbReference type="HAMAP" id="MF_00599">
    <property type="entry name" value="FtsB"/>
    <property type="match status" value="1"/>
</dbReference>
<dbReference type="InterPro" id="IPR007060">
    <property type="entry name" value="FtsL/DivIC"/>
</dbReference>
<dbReference type="InterPro" id="IPR023081">
    <property type="entry name" value="Cell_div_FtsB"/>
</dbReference>
<dbReference type="GO" id="GO:0043093">
    <property type="term" value="P:FtsZ-dependent cytokinesis"/>
    <property type="evidence" value="ECO:0007669"/>
    <property type="project" value="UniProtKB-UniRule"/>
</dbReference>
<feature type="transmembrane region" description="Helical" evidence="8">
    <location>
        <begin position="12"/>
        <end position="32"/>
    </location>
</feature>
<dbReference type="NCBIfam" id="NF002058">
    <property type="entry name" value="PRK00888.1"/>
    <property type="match status" value="1"/>
</dbReference>
<keyword evidence="3 7" id="KW-0812">Transmembrane</keyword>
<evidence type="ECO:0000256" key="2">
    <source>
        <dbReference type="ARBA" id="ARBA00022618"/>
    </source>
</evidence>
<sequence length="104" mass="12109">MVQSWPVSVDVMRVFAITLLLLFGWLQYHLWLGKNGIADYRLVASEIVVQEQVNSNLQQRNQEMFAEIDDLRQGLDAIEERARHELGMVKEGETFFRVIGEESR</sequence>
<dbReference type="AlphaFoldDB" id="A0A1T4S4N9"/>
<name>A0A1T4S4N9_VIBCI</name>
<comment type="similarity">
    <text evidence="7">Belongs to the FtsB family.</text>
</comment>
<dbReference type="GO" id="GO:0032153">
    <property type="term" value="C:cell division site"/>
    <property type="evidence" value="ECO:0007669"/>
    <property type="project" value="UniProtKB-UniRule"/>
</dbReference>
<evidence type="ECO:0000256" key="3">
    <source>
        <dbReference type="ARBA" id="ARBA00022692"/>
    </source>
</evidence>
<comment type="subcellular location">
    <subcellularLocation>
        <location evidence="7">Cell inner membrane</location>
        <topology evidence="7">Single-pass type II membrane protein</topology>
    </subcellularLocation>
    <text evidence="7">Localizes to the division septum.</text>
</comment>
<feature type="coiled-coil region" evidence="7">
    <location>
        <begin position="54"/>
        <end position="81"/>
    </location>
</feature>
<evidence type="ECO:0000313" key="10">
    <source>
        <dbReference type="Proteomes" id="UP000190834"/>
    </source>
</evidence>
<keyword evidence="10" id="KW-1185">Reference proteome</keyword>
<dbReference type="Proteomes" id="UP000190834">
    <property type="component" value="Unassembled WGS sequence"/>
</dbReference>
<reference evidence="10" key="1">
    <citation type="submission" date="2017-02" db="EMBL/GenBank/DDBJ databases">
        <authorList>
            <person name="Varghese N."/>
            <person name="Submissions S."/>
        </authorList>
    </citation>
    <scope>NUCLEOTIDE SEQUENCE [LARGE SCALE GENOMIC DNA]</scope>
    <source>
        <strain evidence="10">DSM 19608</strain>
    </source>
</reference>
<keyword evidence="7" id="KW-0175">Coiled coil</keyword>
<accession>A0A1T4S4N9</accession>
<dbReference type="Gene3D" id="1.20.5.400">
    <property type="match status" value="1"/>
</dbReference>
<evidence type="ECO:0000256" key="6">
    <source>
        <dbReference type="ARBA" id="ARBA00023306"/>
    </source>
</evidence>
<dbReference type="STRING" id="1123491.SAMN02745782_03003"/>
<keyword evidence="5 7" id="KW-0472">Membrane</keyword>
<dbReference type="PANTHER" id="PTHR37485">
    <property type="entry name" value="CELL DIVISION PROTEIN FTSB"/>
    <property type="match status" value="1"/>
</dbReference>
<evidence type="ECO:0000256" key="1">
    <source>
        <dbReference type="ARBA" id="ARBA00022475"/>
    </source>
</evidence>
<comment type="subunit">
    <text evidence="7">Part of a complex composed of FtsB, FtsL and FtsQ.</text>
</comment>
<dbReference type="GO" id="GO:0030428">
    <property type="term" value="C:cell septum"/>
    <property type="evidence" value="ECO:0007669"/>
    <property type="project" value="TreeGrafter"/>
</dbReference>
<keyword evidence="1 7" id="KW-1003">Cell membrane</keyword>
<evidence type="ECO:0000313" key="9">
    <source>
        <dbReference type="EMBL" id="SKA23107.1"/>
    </source>
</evidence>
<comment type="function">
    <text evidence="7">Essential cell division protein. May link together the upstream cell division proteins, which are predominantly cytoplasmic, with the downstream cell division proteins, which are predominantly periplasmic.</text>
</comment>
<evidence type="ECO:0000256" key="7">
    <source>
        <dbReference type="HAMAP-Rule" id="MF_00599"/>
    </source>
</evidence>
<gene>
    <name evidence="7" type="primary">ftsB</name>
    <name evidence="9" type="ORF">SAMN02745782_03003</name>
</gene>
<evidence type="ECO:0000256" key="4">
    <source>
        <dbReference type="ARBA" id="ARBA00022989"/>
    </source>
</evidence>
<dbReference type="EMBL" id="FUXB01000018">
    <property type="protein sequence ID" value="SKA23107.1"/>
    <property type="molecule type" value="Genomic_DNA"/>
</dbReference>
<evidence type="ECO:0000256" key="5">
    <source>
        <dbReference type="ARBA" id="ARBA00023136"/>
    </source>
</evidence>